<dbReference type="AlphaFoldDB" id="A0A401UNS4"/>
<keyword evidence="2" id="KW-1185">Reference proteome</keyword>
<comment type="caution">
    <text evidence="1">The sequence shown here is derived from an EMBL/GenBank/DDBJ whole genome shotgun (WGS) entry which is preliminary data.</text>
</comment>
<dbReference type="InterPro" id="IPR000801">
    <property type="entry name" value="Esterase-like"/>
</dbReference>
<dbReference type="InterPro" id="IPR050583">
    <property type="entry name" value="Mycobacterial_A85_antigen"/>
</dbReference>
<dbReference type="InterPro" id="IPR013783">
    <property type="entry name" value="Ig-like_fold"/>
</dbReference>
<dbReference type="Gene3D" id="2.60.40.10">
    <property type="entry name" value="Immunoglobulins"/>
    <property type="match status" value="1"/>
</dbReference>
<accession>A0A401UNS4</accession>
<sequence>MENNKIVSPILRKLYDVLQAGRVGALEVFWKEIEKNGSPLIEKIEGDDENYMVTLIWKATERTDDVCAIGEMFGYDEENTKFEQLLDTNLWYRTWRRRGDAQSVYFFVVKEREGQEWEECDFRVDLLNPNKYVCIEDEKYPDECYLLSKEESYVSLPEFKENIWTIEKEDVPKGKLELFNDFESKILNNKRRVWVYTPAAYSNNEEPYGLAIFTDGWEYVHISKAPIVIDNLIAEGKIPPMCAVFIETQEERDIELTCSDKFIDFLIEEILPWMHEKYNITRNREKNVIVGFSYGGLTANYTALKHPEMFAKVFCHSGGLYWKVEGDENERGLILREYEENEKLPLDFYVTFGEFEKEAEKHYKANLEFVKILERKGYNFKYEEFMGGHTYMDVKINLAKGLMHLLGI</sequence>
<evidence type="ECO:0008006" key="3">
    <source>
        <dbReference type="Google" id="ProtNLM"/>
    </source>
</evidence>
<dbReference type="EMBL" id="BHYK01000015">
    <property type="protein sequence ID" value="GCD11168.1"/>
    <property type="molecule type" value="Genomic_DNA"/>
</dbReference>
<dbReference type="Gene3D" id="3.40.50.1820">
    <property type="entry name" value="alpha/beta hydrolase"/>
    <property type="match status" value="1"/>
</dbReference>
<organism evidence="1 2">
    <name type="scientific">Clostridium tagluense</name>
    <dbReference type="NCBI Taxonomy" id="360422"/>
    <lineage>
        <taxon>Bacteria</taxon>
        <taxon>Bacillati</taxon>
        <taxon>Bacillota</taxon>
        <taxon>Clostridia</taxon>
        <taxon>Eubacteriales</taxon>
        <taxon>Clostridiaceae</taxon>
        <taxon>Clostridium</taxon>
    </lineage>
</organism>
<evidence type="ECO:0000313" key="2">
    <source>
        <dbReference type="Proteomes" id="UP000287872"/>
    </source>
</evidence>
<proteinExistence type="predicted"/>
<dbReference type="PANTHER" id="PTHR48098">
    <property type="entry name" value="ENTEROCHELIN ESTERASE-RELATED"/>
    <property type="match status" value="1"/>
</dbReference>
<dbReference type="InterPro" id="IPR014756">
    <property type="entry name" value="Ig_E-set"/>
</dbReference>
<name>A0A401UNS4_9CLOT</name>
<dbReference type="SUPFAM" id="SSF53474">
    <property type="entry name" value="alpha/beta-Hydrolases"/>
    <property type="match status" value="1"/>
</dbReference>
<dbReference type="InterPro" id="IPR029058">
    <property type="entry name" value="AB_hydrolase_fold"/>
</dbReference>
<dbReference type="Proteomes" id="UP000287872">
    <property type="component" value="Unassembled WGS sequence"/>
</dbReference>
<evidence type="ECO:0000313" key="1">
    <source>
        <dbReference type="EMBL" id="GCD11168.1"/>
    </source>
</evidence>
<protein>
    <recommendedName>
        <fullName evidence="3">Enterochelin esterase</fullName>
    </recommendedName>
</protein>
<dbReference type="RefSeq" id="WP_125002723.1">
    <property type="nucleotide sequence ID" value="NZ_BHYK01000015.1"/>
</dbReference>
<gene>
    <name evidence="1" type="ORF">Ctaglu_27910</name>
</gene>
<dbReference type="SUPFAM" id="SSF81296">
    <property type="entry name" value="E set domains"/>
    <property type="match status" value="1"/>
</dbReference>
<reference evidence="1 2" key="1">
    <citation type="submission" date="2018-11" db="EMBL/GenBank/DDBJ databases">
        <title>Genome sequencing and assembly of Clostridium tagluense strain A121.</title>
        <authorList>
            <person name="Murakami T."/>
            <person name="Segawa T."/>
            <person name="Shcherbakova V.A."/>
            <person name="Mori H."/>
            <person name="Yoshimura Y."/>
        </authorList>
    </citation>
    <scope>NUCLEOTIDE SEQUENCE [LARGE SCALE GENOMIC DNA]</scope>
    <source>
        <strain evidence="1 2">A121</strain>
    </source>
</reference>
<dbReference type="Pfam" id="PF00756">
    <property type="entry name" value="Esterase"/>
    <property type="match status" value="1"/>
</dbReference>
<dbReference type="OrthoDB" id="9803578at2"/>
<dbReference type="PANTHER" id="PTHR48098:SF3">
    <property type="entry name" value="IRON(III) ENTEROBACTIN ESTERASE"/>
    <property type="match status" value="1"/>
</dbReference>